<organism evidence="2 3">
    <name type="scientific">Quillaja saponaria</name>
    <name type="common">Soap bark tree</name>
    <dbReference type="NCBI Taxonomy" id="32244"/>
    <lineage>
        <taxon>Eukaryota</taxon>
        <taxon>Viridiplantae</taxon>
        <taxon>Streptophyta</taxon>
        <taxon>Embryophyta</taxon>
        <taxon>Tracheophyta</taxon>
        <taxon>Spermatophyta</taxon>
        <taxon>Magnoliopsida</taxon>
        <taxon>eudicotyledons</taxon>
        <taxon>Gunneridae</taxon>
        <taxon>Pentapetalae</taxon>
        <taxon>rosids</taxon>
        <taxon>fabids</taxon>
        <taxon>Fabales</taxon>
        <taxon>Quillajaceae</taxon>
        <taxon>Quillaja</taxon>
    </lineage>
</organism>
<dbReference type="PANTHER" id="PTHR35311">
    <property type="entry name" value="KINETOCHORE-ASSOCIATED PROTEIN KNL-2 HOMOLOG"/>
    <property type="match status" value="1"/>
</dbReference>
<comment type="caution">
    <text evidence="2">The sequence shown here is derived from an EMBL/GenBank/DDBJ whole genome shotgun (WGS) entry which is preliminary data.</text>
</comment>
<reference evidence="2" key="1">
    <citation type="journal article" date="2023" name="Science">
        <title>Elucidation of the pathway for biosynthesis of saponin adjuvants from the soapbark tree.</title>
        <authorList>
            <person name="Reed J."/>
            <person name="Orme A."/>
            <person name="El-Demerdash A."/>
            <person name="Owen C."/>
            <person name="Martin L.B.B."/>
            <person name="Misra R.C."/>
            <person name="Kikuchi S."/>
            <person name="Rejzek M."/>
            <person name="Martin A.C."/>
            <person name="Harkess A."/>
            <person name="Leebens-Mack J."/>
            <person name="Louveau T."/>
            <person name="Stephenson M.J."/>
            <person name="Osbourn A."/>
        </authorList>
    </citation>
    <scope>NUCLEOTIDE SEQUENCE</scope>
    <source>
        <strain evidence="2">S10</strain>
    </source>
</reference>
<name>A0AAD7Q8W9_QUISA</name>
<dbReference type="InterPro" id="IPR015216">
    <property type="entry name" value="SANTA"/>
</dbReference>
<sequence length="145" mass="16451">MASPTCTRQSDKENKDDTASSSCFKKTVVLYDWWLIKAEKYFQGKWLAVAGNTSREQQALRVFTSAPIVKRYDVFSPETADGIYVFVKGFINKLRTTANGFTSEFFNHFWFGFPPNWECFAVNFYDGESAAGPVLRKLPNSNGLS</sequence>
<dbReference type="Proteomes" id="UP001163823">
    <property type="component" value="Chromosome 3"/>
</dbReference>
<dbReference type="InterPro" id="IPR053090">
    <property type="entry name" value="Centromere_KNL-2_homolog"/>
</dbReference>
<keyword evidence="3" id="KW-1185">Reference proteome</keyword>
<proteinExistence type="predicted"/>
<dbReference type="Pfam" id="PF09133">
    <property type="entry name" value="SANTA"/>
    <property type="match status" value="1"/>
</dbReference>
<protein>
    <recommendedName>
        <fullName evidence="1">SANTA domain-containing protein</fullName>
    </recommendedName>
</protein>
<evidence type="ECO:0000259" key="1">
    <source>
        <dbReference type="Pfam" id="PF09133"/>
    </source>
</evidence>
<evidence type="ECO:0000313" key="2">
    <source>
        <dbReference type="EMBL" id="KAJ7977104.1"/>
    </source>
</evidence>
<dbReference type="PANTHER" id="PTHR35311:SF9">
    <property type="entry name" value="KINETOCHORE-ASSOCIATED PROTEIN KNL-2 HOMOLOG"/>
    <property type="match status" value="1"/>
</dbReference>
<feature type="domain" description="SANTA" evidence="1">
    <location>
        <begin position="28"/>
        <end position="118"/>
    </location>
</feature>
<gene>
    <name evidence="2" type="ORF">O6P43_006789</name>
</gene>
<dbReference type="EMBL" id="JARAOO010000003">
    <property type="protein sequence ID" value="KAJ7977104.1"/>
    <property type="molecule type" value="Genomic_DNA"/>
</dbReference>
<accession>A0AAD7Q8W9</accession>
<dbReference type="KEGG" id="qsa:O6P43_006789"/>
<evidence type="ECO:0000313" key="3">
    <source>
        <dbReference type="Proteomes" id="UP001163823"/>
    </source>
</evidence>
<dbReference type="AlphaFoldDB" id="A0AAD7Q8W9"/>